<keyword evidence="3" id="KW-1185">Reference proteome</keyword>
<evidence type="ECO:0000256" key="1">
    <source>
        <dbReference type="SAM" id="MobiDB-lite"/>
    </source>
</evidence>
<feature type="compositionally biased region" description="Low complexity" evidence="1">
    <location>
        <begin position="1007"/>
        <end position="1029"/>
    </location>
</feature>
<dbReference type="OMA" id="TSHERKV"/>
<proteinExistence type="predicted"/>
<dbReference type="Proteomes" id="UP000019373">
    <property type="component" value="Unassembled WGS sequence"/>
</dbReference>
<feature type="compositionally biased region" description="Low complexity" evidence="1">
    <location>
        <begin position="423"/>
        <end position="439"/>
    </location>
</feature>
<organism evidence="2 3">
    <name type="scientific">Endocarpon pusillum (strain Z07020 / HMAS-L-300199)</name>
    <name type="common">Lichen-forming fungus</name>
    <dbReference type="NCBI Taxonomy" id="1263415"/>
    <lineage>
        <taxon>Eukaryota</taxon>
        <taxon>Fungi</taxon>
        <taxon>Dikarya</taxon>
        <taxon>Ascomycota</taxon>
        <taxon>Pezizomycotina</taxon>
        <taxon>Eurotiomycetes</taxon>
        <taxon>Chaetothyriomycetidae</taxon>
        <taxon>Verrucariales</taxon>
        <taxon>Verrucariaceae</taxon>
        <taxon>Endocarpon</taxon>
    </lineage>
</organism>
<sequence>MTAQLLHPSYSTSVDPFSRYSTLTDLNALSHAYDPMPSPQAWLASSKRRTMPALLDPPESPLDLLLPVTRRLEDSQWNKRLSLLAHRYLREFGLTREDDIIEKAWKTLELFCVGEEAEESLQKFKSVSFHLSPPWRGLQTRSLALDKSSSWLSFPSFLDDSFKLPYSNLPFLSYLAGMDTSFDNSADPNHPQHSKRPADQRGSFQSPLAFREERDQRKNIAARVNPRYMTPTAASRAQVSTPEPRASTPPTVSSTGRRKAWMTSAAKRVGIVPGIPRSKKEGRVYKLLSPQKSAAGKARNKLASKDTESPWSGSPNLPALASEEMHSINAVSCLTCYDAGSNQSQKKENGISETSPMVPAKDIHESVHQEKPTAPDKPLPSLPVATIRTGSPIVRRSLIDAGEKPLRRSLSPSPGEKVEEEWPTLSPSRRTTPITTPETARGDASAQAESLMANRSGPNPQFSHVEHQRIVESQHQPDIAGVEPHILRQGSHEDATSIQQLNSTVTAEFPKLAEKPAKDHAPVPELTSPNTVPKNTYTPAGVATTANVDFSSPLIQHAPSFQSGGRLRVSRLPKPLSTPGPVRSSKSPRRSASRTPSPYKPVSVHVQRSLRGKHDHLSSGVSKMTEQANVHTADHTIDVADVTTQANPSLIAIKQSSKSRHDGSRRSSIPRPRHKFQLRQDAESESEIVVRKLPKEKRSKRLSVEHKSDGDLDTDEAPDNQEDKQVLWGSNFADQDKKTGQCIENGRSKKSLVVDAASPGEQEESAPPTTVDSRPATTVGNHQVDNLPAAKSASVDNIQSGTARQREGSNKSYNRVKRLSATAPEHGPILRISDSAENIIMGHGSEQEYDDDDASARKHNSVPDLRRSALVKELRKSAEGLLNGNVPLSRSTTTRSLTSHERKVQVAETSNAKELSGSSSQPQSGTAQADSSISEDPFSACDDKRKTSAHKIARKPTPSGRLDWPLTSLPQSSADLRPVKQYSNMGGDSWTPQPQGPHIAAFADQKSMSAGSNGRGSRSAAAGSMGPASKKQHFEPSHRSTRGDVGSVPVEKSSLPAKPNSLRSPVQNSAQFPPRTSSRNNTPDVSVRSRAQINYFSTRGLPNRFESAHPRRLSEDFSLPKSMTIDPETLRNSVHELKDPAQSQVSTPAAREGSRPQFSSAKGMLSNIKGLFNKRSLETSAAATVKTKVSDLQAKHATVTVNGSPYPNYHSRTLPARHGSNKGAHGGVTMVPTPKDAFPRPATCRVTLSQNPVLDTHEYRQATDLAMRVLDTAREESDAFKRNKLMQYAELMVEAVTGARNAEKATEEAKQAASRAEMQSMRSKKSVLELTKLVGQELDGDWL</sequence>
<feature type="region of interest" description="Disordered" evidence="1">
    <location>
        <begin position="183"/>
        <end position="259"/>
    </location>
</feature>
<reference evidence="3" key="1">
    <citation type="journal article" date="2014" name="BMC Genomics">
        <title>Genome characteristics reveal the impact of lichenization on lichen-forming fungus Endocarpon pusillum Hedwig (Verrucariales, Ascomycota).</title>
        <authorList>
            <person name="Wang Y.-Y."/>
            <person name="Liu B."/>
            <person name="Zhang X.-Y."/>
            <person name="Zhou Q.-M."/>
            <person name="Zhang T."/>
            <person name="Li H."/>
            <person name="Yu Y.-F."/>
            <person name="Zhang X.-L."/>
            <person name="Hao X.-Y."/>
            <person name="Wang M."/>
            <person name="Wang L."/>
            <person name="Wei J.-C."/>
        </authorList>
    </citation>
    <scope>NUCLEOTIDE SEQUENCE [LARGE SCALE GENOMIC DNA]</scope>
    <source>
        <strain evidence="3">Z07020 / HMAS-L-300199</strain>
    </source>
</reference>
<protein>
    <submittedName>
        <fullName evidence="2">Uncharacterized protein</fullName>
    </submittedName>
</protein>
<name>U1FW49_ENDPU</name>
<feature type="compositionally biased region" description="Low complexity" evidence="1">
    <location>
        <begin position="888"/>
        <end position="897"/>
    </location>
</feature>
<feature type="compositionally biased region" description="Basic residues" evidence="1">
    <location>
        <begin position="692"/>
        <end position="701"/>
    </location>
</feature>
<feature type="compositionally biased region" description="Polar residues" evidence="1">
    <location>
        <begin position="1061"/>
        <end position="1089"/>
    </location>
</feature>
<feature type="region of interest" description="Disordered" evidence="1">
    <location>
        <begin position="1138"/>
        <end position="1161"/>
    </location>
</feature>
<dbReference type="HOGENOM" id="CLU_258196_0_0_1"/>
<dbReference type="OrthoDB" id="5407305at2759"/>
<gene>
    <name evidence="2" type="ORF">EPUS_01028</name>
</gene>
<dbReference type="eggNOG" id="ENOG502RR3U">
    <property type="taxonomic scope" value="Eukaryota"/>
</dbReference>
<evidence type="ECO:0000313" key="3">
    <source>
        <dbReference type="Proteomes" id="UP000019373"/>
    </source>
</evidence>
<feature type="compositionally biased region" description="Basic and acidic residues" evidence="1">
    <location>
        <begin position="364"/>
        <end position="374"/>
    </location>
</feature>
<feature type="compositionally biased region" description="Polar residues" evidence="1">
    <location>
        <begin position="794"/>
        <end position="803"/>
    </location>
</feature>
<dbReference type="GeneID" id="19236087"/>
<feature type="region of interest" description="Disordered" evidence="1">
    <location>
        <begin position="557"/>
        <end position="627"/>
    </location>
</feature>
<feature type="compositionally biased region" description="Polar residues" evidence="1">
    <location>
        <begin position="232"/>
        <end position="241"/>
    </location>
</feature>
<feature type="compositionally biased region" description="Basic and acidic residues" evidence="1">
    <location>
        <begin position="1032"/>
        <end position="1042"/>
    </location>
</feature>
<dbReference type="RefSeq" id="XP_007805132.1">
    <property type="nucleotide sequence ID" value="XM_007806941.1"/>
</dbReference>
<feature type="region of interest" description="Disordered" evidence="1">
    <location>
        <begin position="404"/>
        <end position="442"/>
    </location>
</feature>
<feature type="region of interest" description="Disordered" evidence="1">
    <location>
        <begin position="364"/>
        <end position="385"/>
    </location>
</feature>
<feature type="region of interest" description="Disordered" evidence="1">
    <location>
        <begin position="651"/>
        <end position="826"/>
    </location>
</feature>
<feature type="region of interest" description="Disordered" evidence="1">
    <location>
        <begin position="518"/>
        <end position="538"/>
    </location>
</feature>
<feature type="region of interest" description="Disordered" evidence="1">
    <location>
        <begin position="287"/>
        <end position="318"/>
    </location>
</feature>
<accession>U1FW49</accession>
<feature type="compositionally biased region" description="Polar residues" evidence="1">
    <location>
        <begin position="981"/>
        <end position="993"/>
    </location>
</feature>
<feature type="compositionally biased region" description="Polar residues" evidence="1">
    <location>
        <begin position="907"/>
        <end position="934"/>
    </location>
</feature>
<feature type="compositionally biased region" description="Acidic residues" evidence="1">
    <location>
        <begin position="711"/>
        <end position="720"/>
    </location>
</feature>
<dbReference type="EMBL" id="KE721469">
    <property type="protein sequence ID" value="ERF69072.1"/>
    <property type="molecule type" value="Genomic_DNA"/>
</dbReference>
<feature type="compositionally biased region" description="Polar residues" evidence="1">
    <location>
        <begin position="767"/>
        <end position="784"/>
    </location>
</feature>
<feature type="region of interest" description="Disordered" evidence="1">
    <location>
        <begin position="845"/>
        <end position="864"/>
    </location>
</feature>
<evidence type="ECO:0000313" key="2">
    <source>
        <dbReference type="EMBL" id="ERF69072.1"/>
    </source>
</evidence>
<feature type="compositionally biased region" description="Polar residues" evidence="1">
    <location>
        <begin position="527"/>
        <end position="538"/>
    </location>
</feature>
<feature type="region of interest" description="Disordered" evidence="1">
    <location>
        <begin position="883"/>
        <end position="1089"/>
    </location>
</feature>